<dbReference type="GO" id="GO:0005657">
    <property type="term" value="C:replication fork"/>
    <property type="evidence" value="ECO:0007669"/>
    <property type="project" value="TreeGrafter"/>
</dbReference>
<reference evidence="9" key="1">
    <citation type="submission" date="2015-11" db="EMBL/GenBank/DDBJ databases">
        <title>De novo transcriptome assembly of four potential Pierce s Disease insect vectors from Arizona vineyards.</title>
        <authorList>
            <person name="Tassone E.E."/>
        </authorList>
    </citation>
    <scope>NUCLEOTIDE SEQUENCE</scope>
</reference>
<dbReference type="PANTHER" id="PTHR46239">
    <property type="entry name" value="DNA REPAIR PROTEIN RAD51 HOMOLOG 3 RAD51C"/>
    <property type="match status" value="1"/>
</dbReference>
<dbReference type="EMBL" id="GEBQ01017488">
    <property type="protein sequence ID" value="JAT22489.1"/>
    <property type="molecule type" value="Transcribed_RNA"/>
</dbReference>
<organism evidence="9">
    <name type="scientific">Graphocephala atropunctata</name>
    <dbReference type="NCBI Taxonomy" id="36148"/>
    <lineage>
        <taxon>Eukaryota</taxon>
        <taxon>Metazoa</taxon>
        <taxon>Ecdysozoa</taxon>
        <taxon>Arthropoda</taxon>
        <taxon>Hexapoda</taxon>
        <taxon>Insecta</taxon>
        <taxon>Pterygota</taxon>
        <taxon>Neoptera</taxon>
        <taxon>Paraneoptera</taxon>
        <taxon>Hemiptera</taxon>
        <taxon>Auchenorrhyncha</taxon>
        <taxon>Membracoidea</taxon>
        <taxon>Cicadellidae</taxon>
        <taxon>Cicadellinae</taxon>
        <taxon>Cicadellini</taxon>
        <taxon>Graphocephala</taxon>
    </lineage>
</organism>
<comment type="subcellular location">
    <subcellularLocation>
        <location evidence="1">Nucleus</location>
    </subcellularLocation>
</comment>
<dbReference type="AlphaFoldDB" id="A0A1B6LFN5"/>
<dbReference type="InterPro" id="IPR016467">
    <property type="entry name" value="DNA_recomb/repair_RecA-like"/>
</dbReference>
<proteinExistence type="predicted"/>
<accession>A0A1B6LFN5</accession>
<dbReference type="GO" id="GO:0000707">
    <property type="term" value="P:meiotic DNA recombinase assembly"/>
    <property type="evidence" value="ECO:0007669"/>
    <property type="project" value="TreeGrafter"/>
</dbReference>
<evidence type="ECO:0000256" key="2">
    <source>
        <dbReference type="ARBA" id="ARBA00022741"/>
    </source>
</evidence>
<gene>
    <name evidence="9" type="ORF">g.4112</name>
</gene>
<dbReference type="PANTHER" id="PTHR46239:SF1">
    <property type="entry name" value="DNA REPAIR PROTEIN RAD51 HOMOLOG 3"/>
    <property type="match status" value="1"/>
</dbReference>
<dbReference type="InterPro" id="IPR027417">
    <property type="entry name" value="P-loop_NTPase"/>
</dbReference>
<dbReference type="PROSITE" id="PS50162">
    <property type="entry name" value="RECA_2"/>
    <property type="match status" value="1"/>
</dbReference>
<dbReference type="GO" id="GO:0033063">
    <property type="term" value="C:Rad51B-Rad51C-Rad51D-XRCC2 complex"/>
    <property type="evidence" value="ECO:0007669"/>
    <property type="project" value="TreeGrafter"/>
</dbReference>
<dbReference type="GO" id="GO:0033065">
    <property type="term" value="C:Rad51C-XRCC3 complex"/>
    <property type="evidence" value="ECO:0007669"/>
    <property type="project" value="TreeGrafter"/>
</dbReference>
<keyword evidence="3" id="KW-0227">DNA damage</keyword>
<dbReference type="Pfam" id="PF08423">
    <property type="entry name" value="Rad51"/>
    <property type="match status" value="1"/>
</dbReference>
<evidence type="ECO:0000256" key="4">
    <source>
        <dbReference type="ARBA" id="ARBA00022840"/>
    </source>
</evidence>
<evidence type="ECO:0000256" key="5">
    <source>
        <dbReference type="ARBA" id="ARBA00023204"/>
    </source>
</evidence>
<dbReference type="GO" id="GO:0005524">
    <property type="term" value="F:ATP binding"/>
    <property type="evidence" value="ECO:0007669"/>
    <property type="project" value="UniProtKB-KW"/>
</dbReference>
<dbReference type="InterPro" id="IPR013632">
    <property type="entry name" value="Rad51_C"/>
</dbReference>
<sequence>MLFVYSHLTTKHSGAYQATLRMLPVCCLKLPGGVIKRLHDAGFVFAEDLFCADNELQKEVEKILKSHSDSRIILMECLKSPGSNVSSGDLLKKEEKCQRILTFSYRLDKLLGGGLPVGSIVEICGAPGSGKTQFCLQMCVSVQLHTSLGGLQAEAVFMDTDGGFSPQRITEIGRGCNTHCCRVARSANFSNDLVRILEEQLFTGYYYIAAHDYSQLLGAVLGLDQFIQKHTQVKIVIIDSLVFPFLQLNDMLKRTMLLCKILHVLNRLALQYNLSVVVTNHLTTRITRAEDQLIPALGESIGHLMTHRLMLGFLPNDEHFAAVNFKSPSLQDDS</sequence>
<protein>
    <recommendedName>
        <fullName evidence="7">DNA repair protein RAD51 homolog 3</fullName>
    </recommendedName>
</protein>
<evidence type="ECO:0000259" key="8">
    <source>
        <dbReference type="PROSITE" id="PS50162"/>
    </source>
</evidence>
<keyword evidence="6" id="KW-0539">Nucleus</keyword>
<dbReference type="GO" id="GO:0007131">
    <property type="term" value="P:reciprocal meiotic recombination"/>
    <property type="evidence" value="ECO:0007669"/>
    <property type="project" value="TreeGrafter"/>
</dbReference>
<dbReference type="PIRSF" id="PIRSF005856">
    <property type="entry name" value="Rad51"/>
    <property type="match status" value="1"/>
</dbReference>
<evidence type="ECO:0000256" key="1">
    <source>
        <dbReference type="ARBA" id="ARBA00004123"/>
    </source>
</evidence>
<feature type="domain" description="RecA family profile 1" evidence="8">
    <location>
        <begin position="96"/>
        <end position="282"/>
    </location>
</feature>
<evidence type="ECO:0000256" key="6">
    <source>
        <dbReference type="ARBA" id="ARBA00023242"/>
    </source>
</evidence>
<keyword evidence="2" id="KW-0547">Nucleotide-binding</keyword>
<keyword evidence="5" id="KW-0234">DNA repair</keyword>
<dbReference type="GO" id="GO:0008821">
    <property type="term" value="F:crossover junction DNA endonuclease activity"/>
    <property type="evidence" value="ECO:0007669"/>
    <property type="project" value="TreeGrafter"/>
</dbReference>
<dbReference type="InterPro" id="IPR020588">
    <property type="entry name" value="RecA_ATP-bd"/>
</dbReference>
<dbReference type="GO" id="GO:0000400">
    <property type="term" value="F:four-way junction DNA binding"/>
    <property type="evidence" value="ECO:0007669"/>
    <property type="project" value="TreeGrafter"/>
</dbReference>
<evidence type="ECO:0000313" key="9">
    <source>
        <dbReference type="EMBL" id="JAT22489.1"/>
    </source>
</evidence>
<dbReference type="InterPro" id="IPR052093">
    <property type="entry name" value="HR_Repair_Mediator"/>
</dbReference>
<evidence type="ECO:0000256" key="3">
    <source>
        <dbReference type="ARBA" id="ARBA00022763"/>
    </source>
</evidence>
<dbReference type="Gene3D" id="3.40.50.300">
    <property type="entry name" value="P-loop containing nucleotide triphosphate hydrolases"/>
    <property type="match status" value="1"/>
</dbReference>
<feature type="non-terminal residue" evidence="9">
    <location>
        <position position="334"/>
    </location>
</feature>
<keyword evidence="4" id="KW-0067">ATP-binding</keyword>
<name>A0A1B6LFN5_9HEMI</name>
<evidence type="ECO:0000256" key="7">
    <source>
        <dbReference type="ARBA" id="ARBA00040674"/>
    </source>
</evidence>
<dbReference type="SUPFAM" id="SSF52540">
    <property type="entry name" value="P-loop containing nucleoside triphosphate hydrolases"/>
    <property type="match status" value="1"/>
</dbReference>
<dbReference type="GO" id="GO:0140664">
    <property type="term" value="F:ATP-dependent DNA damage sensor activity"/>
    <property type="evidence" value="ECO:0007669"/>
    <property type="project" value="InterPro"/>
</dbReference>